<dbReference type="Proteomes" id="UP000003835">
    <property type="component" value="Unassembled WGS sequence"/>
</dbReference>
<organism evidence="1 2">
    <name type="scientific">Coleofasciculus chthonoplastes PCC 7420</name>
    <dbReference type="NCBI Taxonomy" id="118168"/>
    <lineage>
        <taxon>Bacteria</taxon>
        <taxon>Bacillati</taxon>
        <taxon>Cyanobacteriota</taxon>
        <taxon>Cyanophyceae</taxon>
        <taxon>Coleofasciculales</taxon>
        <taxon>Coleofasciculaceae</taxon>
        <taxon>Coleofasciculus</taxon>
    </lineage>
</organism>
<protein>
    <submittedName>
        <fullName evidence="1">Uncharacterized protein</fullName>
    </submittedName>
</protein>
<evidence type="ECO:0000313" key="2">
    <source>
        <dbReference type="Proteomes" id="UP000003835"/>
    </source>
</evidence>
<accession>B4VT91</accession>
<dbReference type="AlphaFoldDB" id="B4VT91"/>
<proteinExistence type="predicted"/>
<reference evidence="1 2" key="1">
    <citation type="submission" date="2008-07" db="EMBL/GenBank/DDBJ databases">
        <authorList>
            <person name="Tandeau de Marsac N."/>
            <person name="Ferriera S."/>
            <person name="Johnson J."/>
            <person name="Kravitz S."/>
            <person name="Beeson K."/>
            <person name="Sutton G."/>
            <person name="Rogers Y.-H."/>
            <person name="Friedman R."/>
            <person name="Frazier M."/>
            <person name="Venter J.C."/>
        </authorList>
    </citation>
    <scope>NUCLEOTIDE SEQUENCE [LARGE SCALE GENOMIC DNA]</scope>
    <source>
        <strain evidence="1 2">PCC 7420</strain>
    </source>
</reference>
<keyword evidence="2" id="KW-1185">Reference proteome</keyword>
<dbReference type="EMBL" id="DS989851">
    <property type="protein sequence ID" value="EDX75007.1"/>
    <property type="molecule type" value="Genomic_DNA"/>
</dbReference>
<evidence type="ECO:0000313" key="1">
    <source>
        <dbReference type="EMBL" id="EDX75007.1"/>
    </source>
</evidence>
<name>B4VT91_9CYAN</name>
<dbReference type="eggNOG" id="COG1403">
    <property type="taxonomic scope" value="Bacteria"/>
</dbReference>
<gene>
    <name evidence="1" type="ORF">MC7420_881</name>
</gene>
<dbReference type="HOGENOM" id="CLU_2328884_0_0_3"/>
<sequence>MDNSQQLPDDFIKICQSVTAKRPRSVIDHIMQYGFVTTEELKETYGYNHPPRAARDVRELGIPLKTFRVTGSDGRKIAAYKFGDISTNSNAVPITVGV</sequence>
<dbReference type="STRING" id="118168.MC7420_881"/>